<evidence type="ECO:0000313" key="1">
    <source>
        <dbReference type="EMBL" id="DAF88736.1"/>
    </source>
</evidence>
<protein>
    <submittedName>
        <fullName evidence="1">Uncharacterized protein</fullName>
    </submittedName>
</protein>
<dbReference type="EMBL" id="BK015993">
    <property type="protein sequence ID" value="DAF88736.1"/>
    <property type="molecule type" value="Genomic_DNA"/>
</dbReference>
<proteinExistence type="predicted"/>
<sequence>MLVSMSLIDRLSGVMDPEELSQLGVLVDWAEEHGYYPEPLLATVVGDDARWVYEAYLSLSEGPTAQAHAAGVTADVRMRITDVAQAVSATAGVCARWNTAVAAAREMGLRCAPWAAVADVAMLLGWCPSRDLLCYVMLHGTDGARRAARAVMLLRDGADPMDAWDGHYGALSVGGGE</sequence>
<name>A0A8S5U2Q5_9CAUD</name>
<accession>A0A8S5U2Q5</accession>
<reference evidence="1" key="1">
    <citation type="journal article" date="2021" name="Proc. Natl. Acad. Sci. U.S.A.">
        <title>A Catalog of Tens of Thousands of Viruses from Human Metagenomes Reveals Hidden Associations with Chronic Diseases.</title>
        <authorList>
            <person name="Tisza M.J."/>
            <person name="Buck C.B."/>
        </authorList>
    </citation>
    <scope>NUCLEOTIDE SEQUENCE</scope>
    <source>
        <strain evidence="1">CtjUd6</strain>
    </source>
</reference>
<organism evidence="1">
    <name type="scientific">Podoviridae sp. ctjUd6</name>
    <dbReference type="NCBI Taxonomy" id="2825270"/>
    <lineage>
        <taxon>Viruses</taxon>
        <taxon>Duplodnaviria</taxon>
        <taxon>Heunggongvirae</taxon>
        <taxon>Uroviricota</taxon>
        <taxon>Caudoviricetes</taxon>
    </lineage>
</organism>